<sequence length="226" mass="26170">MCSFVVEMKNKKILLVGGAVLASEVLWYIYKRVHNVWSNYINTRKVLEVQIPKSKHDISEVMFFTNESILCRTHFTTEMTCPKNNCPVRYLRHIESYMNNAKQSLDVCMYMFTCHSLSNAIVNAHKRGVLVRIIMDRQMGSNDAAQTALFYNNGIAIRLICQDGLMHHKFMIVDNDLVITGSTNWTMSAFFGNFDHIVVTNQHSLVKPFVVEFDRLWKTFSKSQEN</sequence>
<evidence type="ECO:0000256" key="1">
    <source>
        <dbReference type="ARBA" id="ARBA00022801"/>
    </source>
</evidence>
<protein>
    <recommendedName>
        <fullName evidence="5">Mitochondrial cardiolipin hydrolase</fullName>
    </recommendedName>
    <alternativeName>
        <fullName evidence="6">Mitochondrial phospholipase</fullName>
    </alternativeName>
</protein>
<evidence type="ECO:0000256" key="2">
    <source>
        <dbReference type="ARBA" id="ARBA00022963"/>
    </source>
</evidence>
<keyword evidence="1 10" id="KW-0378">Hydrolase</keyword>
<dbReference type="SMART" id="SM00155">
    <property type="entry name" value="PLDc"/>
    <property type="match status" value="1"/>
</dbReference>
<dbReference type="PANTHER" id="PTHR43856">
    <property type="entry name" value="CARDIOLIPIN HYDROLASE"/>
    <property type="match status" value="1"/>
</dbReference>
<keyword evidence="7" id="KW-0472">Membrane</keyword>
<dbReference type="Proteomes" id="UP000504631">
    <property type="component" value="Unplaced"/>
</dbReference>
<evidence type="ECO:0000256" key="7">
    <source>
        <dbReference type="SAM" id="Phobius"/>
    </source>
</evidence>
<dbReference type="RefSeq" id="XP_033349684.1">
    <property type="nucleotide sequence ID" value="XM_033493793.1"/>
</dbReference>
<dbReference type="Pfam" id="PF13091">
    <property type="entry name" value="PLDc_2"/>
    <property type="match status" value="1"/>
</dbReference>
<dbReference type="InterPro" id="IPR051406">
    <property type="entry name" value="PLD_domain"/>
</dbReference>
<reference evidence="10 11" key="1">
    <citation type="submission" date="2025-04" db="UniProtKB">
        <authorList>
            <consortium name="RefSeq"/>
        </authorList>
    </citation>
    <scope>IDENTIFICATION</scope>
    <source>
        <tissue evidence="10 11">Muscle</tissue>
    </source>
</reference>
<dbReference type="PANTHER" id="PTHR43856:SF1">
    <property type="entry name" value="MITOCHONDRIAL CARDIOLIPIN HYDROLASE"/>
    <property type="match status" value="1"/>
</dbReference>
<keyword evidence="9" id="KW-1185">Reference proteome</keyword>
<dbReference type="GeneID" id="117233435"/>
<name>A0A6J3KCE0_9HYME</name>
<evidence type="ECO:0000313" key="9">
    <source>
        <dbReference type="Proteomes" id="UP000504631"/>
    </source>
</evidence>
<evidence type="ECO:0000256" key="6">
    <source>
        <dbReference type="ARBA" id="ARBA00043167"/>
    </source>
</evidence>
<proteinExistence type="inferred from homology"/>
<organism evidence="9 11">
    <name type="scientific">Bombus vosnesenskii</name>
    <dbReference type="NCBI Taxonomy" id="207650"/>
    <lineage>
        <taxon>Eukaryota</taxon>
        <taxon>Metazoa</taxon>
        <taxon>Ecdysozoa</taxon>
        <taxon>Arthropoda</taxon>
        <taxon>Hexapoda</taxon>
        <taxon>Insecta</taxon>
        <taxon>Pterygota</taxon>
        <taxon>Neoptera</taxon>
        <taxon>Endopterygota</taxon>
        <taxon>Hymenoptera</taxon>
        <taxon>Apocrita</taxon>
        <taxon>Aculeata</taxon>
        <taxon>Apoidea</taxon>
        <taxon>Anthophila</taxon>
        <taxon>Apidae</taxon>
        <taxon>Bombus</taxon>
        <taxon>Pyrobombus</taxon>
    </lineage>
</organism>
<accession>A0A6J3KCE0</accession>
<dbReference type="AlphaFoldDB" id="A0A6J3KCE0"/>
<comment type="similarity">
    <text evidence="4">Belongs to the phospholipase D family. MitoPLD/Zucchini subfamily.</text>
</comment>
<evidence type="ECO:0000259" key="8">
    <source>
        <dbReference type="PROSITE" id="PS50035"/>
    </source>
</evidence>
<dbReference type="InterPro" id="IPR001736">
    <property type="entry name" value="PLipase_D/transphosphatidylase"/>
</dbReference>
<evidence type="ECO:0000313" key="10">
    <source>
        <dbReference type="RefSeq" id="XP_033349677.1"/>
    </source>
</evidence>
<evidence type="ECO:0000256" key="3">
    <source>
        <dbReference type="ARBA" id="ARBA00023098"/>
    </source>
</evidence>
<dbReference type="RefSeq" id="XP_033349677.1">
    <property type="nucleotide sequence ID" value="XM_033493786.1"/>
</dbReference>
<keyword evidence="3" id="KW-0443">Lipid metabolism</keyword>
<dbReference type="GO" id="GO:0034587">
    <property type="term" value="P:piRNA processing"/>
    <property type="evidence" value="ECO:0007669"/>
    <property type="project" value="TreeGrafter"/>
</dbReference>
<dbReference type="GO" id="GO:0016042">
    <property type="term" value="P:lipid catabolic process"/>
    <property type="evidence" value="ECO:0007669"/>
    <property type="project" value="UniProtKB-KW"/>
</dbReference>
<keyword evidence="7" id="KW-1133">Transmembrane helix</keyword>
<dbReference type="CTD" id="34609"/>
<evidence type="ECO:0000313" key="11">
    <source>
        <dbReference type="RefSeq" id="XP_033349684.1"/>
    </source>
</evidence>
<dbReference type="SUPFAM" id="SSF56024">
    <property type="entry name" value="Phospholipase D/nuclease"/>
    <property type="match status" value="1"/>
</dbReference>
<dbReference type="GO" id="GO:0016891">
    <property type="term" value="F:RNA endonuclease activity producing 5'-phosphomonoesters, hydrolytic mechanism"/>
    <property type="evidence" value="ECO:0007669"/>
    <property type="project" value="TreeGrafter"/>
</dbReference>
<evidence type="ECO:0000256" key="4">
    <source>
        <dbReference type="ARBA" id="ARBA00038012"/>
    </source>
</evidence>
<feature type="domain" description="PLD phosphodiesterase" evidence="8">
    <location>
        <begin position="162"/>
        <end position="189"/>
    </location>
</feature>
<dbReference type="InterPro" id="IPR025202">
    <property type="entry name" value="PLD-like_dom"/>
</dbReference>
<dbReference type="PROSITE" id="PS50035">
    <property type="entry name" value="PLD"/>
    <property type="match status" value="1"/>
</dbReference>
<keyword evidence="7" id="KW-0812">Transmembrane</keyword>
<feature type="transmembrane region" description="Helical" evidence="7">
    <location>
        <begin position="12"/>
        <end position="30"/>
    </location>
</feature>
<evidence type="ECO:0000256" key="5">
    <source>
        <dbReference type="ARBA" id="ARBA00040549"/>
    </source>
</evidence>
<dbReference type="Gene3D" id="3.30.870.10">
    <property type="entry name" value="Endonuclease Chain A"/>
    <property type="match status" value="1"/>
</dbReference>
<dbReference type="GO" id="GO:0005739">
    <property type="term" value="C:mitochondrion"/>
    <property type="evidence" value="ECO:0007669"/>
    <property type="project" value="TreeGrafter"/>
</dbReference>
<gene>
    <name evidence="10 11" type="primary">LOC117233435</name>
</gene>
<keyword evidence="2" id="KW-0442">Lipid degradation</keyword>